<dbReference type="Pfam" id="PF12728">
    <property type="entry name" value="HTH_17"/>
    <property type="match status" value="1"/>
</dbReference>
<name>A0A6G8PUC9_9ACTN</name>
<dbReference type="NCBIfam" id="TIGR01764">
    <property type="entry name" value="excise"/>
    <property type="match status" value="1"/>
</dbReference>
<dbReference type="SUPFAM" id="SSF46955">
    <property type="entry name" value="Putative DNA-binding domain"/>
    <property type="match status" value="1"/>
</dbReference>
<dbReference type="Proteomes" id="UP000502706">
    <property type="component" value="Chromosome"/>
</dbReference>
<accession>A0A6G8PUC9</accession>
<organism evidence="2 3">
    <name type="scientific">Rubrobacter marinus</name>
    <dbReference type="NCBI Taxonomy" id="2653852"/>
    <lineage>
        <taxon>Bacteria</taxon>
        <taxon>Bacillati</taxon>
        <taxon>Actinomycetota</taxon>
        <taxon>Rubrobacteria</taxon>
        <taxon>Rubrobacterales</taxon>
        <taxon>Rubrobacteraceae</taxon>
        <taxon>Rubrobacter</taxon>
    </lineage>
</organism>
<dbReference type="InterPro" id="IPR009061">
    <property type="entry name" value="DNA-bd_dom_put_sf"/>
</dbReference>
<dbReference type="GO" id="GO:0003677">
    <property type="term" value="F:DNA binding"/>
    <property type="evidence" value="ECO:0007669"/>
    <property type="project" value="InterPro"/>
</dbReference>
<protein>
    <submittedName>
        <fullName evidence="2">Helix-turn-helix domain-containing protein</fullName>
    </submittedName>
</protein>
<dbReference type="InterPro" id="IPR010093">
    <property type="entry name" value="SinI_DNA-bd"/>
</dbReference>
<evidence type="ECO:0000313" key="3">
    <source>
        <dbReference type="Proteomes" id="UP000502706"/>
    </source>
</evidence>
<reference evidence="2 3" key="1">
    <citation type="submission" date="2019-10" db="EMBL/GenBank/DDBJ databases">
        <title>Rubrobacter sp nov SCSIO 52915 isolated from a deep-sea sediment in the South China Sea.</title>
        <authorList>
            <person name="Chen R.W."/>
        </authorList>
    </citation>
    <scope>NUCLEOTIDE SEQUENCE [LARGE SCALE GENOMIC DNA]</scope>
    <source>
        <strain evidence="2 3">SCSIO 52915</strain>
    </source>
</reference>
<dbReference type="RefSeq" id="WP_166395277.1">
    <property type="nucleotide sequence ID" value="NZ_CP045121.1"/>
</dbReference>
<dbReference type="EMBL" id="CP045121">
    <property type="protein sequence ID" value="QIN77596.1"/>
    <property type="molecule type" value="Genomic_DNA"/>
</dbReference>
<evidence type="ECO:0000259" key="1">
    <source>
        <dbReference type="Pfam" id="PF12728"/>
    </source>
</evidence>
<evidence type="ECO:0000313" key="2">
    <source>
        <dbReference type="EMBL" id="QIN77596.1"/>
    </source>
</evidence>
<dbReference type="AlphaFoldDB" id="A0A6G8PUC9"/>
<dbReference type="InterPro" id="IPR041657">
    <property type="entry name" value="HTH_17"/>
</dbReference>
<gene>
    <name evidence="2" type="ORF">GBA65_02690</name>
</gene>
<dbReference type="KEGG" id="rmar:GBA65_02690"/>
<feature type="domain" description="Helix-turn-helix" evidence="1">
    <location>
        <begin position="1"/>
        <end position="48"/>
    </location>
</feature>
<proteinExistence type="predicted"/>
<sequence length="241" mass="26910">MSVEEVAGYLGVGRVTVYRWCREGRLPCLKVGRSWRIRQGTLEDFLRRGERPSTLVGQLGGFLEVPDNVLGVAQNRELLHRLDAAFLRVGEARGGLLVKFTGGETGTSDEELREDLEDHGLEVERLESEGRLRIVPEQIPATDRNEGLRRLMEEEASSGRAIWASFNWTQEVDLETALAQQEGMADLVGESQLVVKTAVLEEVSDAWSSREQRRAWGAHSGTIWLSDRGLALSRFVPLSPN</sequence>
<keyword evidence="3" id="KW-1185">Reference proteome</keyword>